<sequence>MDQYHWLRTSSKLIDVEWIKSAVQEINSGKSMRQIVKKARLTNVTFKEISQTMFKKLVRQNNLQLNTKPGRKTKEIDLNTCQAFANLKDMMPNAGINKIIEKMKTDINNIEKHPQEFKEMRLEIQKNGKVDFQKGNWLDQINRTTFVDVVSEVSGQPIEINPIFESIQTASYIEEPFKSPSYRMGRKIHEAIIDDSIEIEEEP</sequence>
<dbReference type="KEGG" id="tva:4758899"/>
<dbReference type="InParanoid" id="A2F1Y3"/>
<evidence type="ECO:0000313" key="2">
    <source>
        <dbReference type="Proteomes" id="UP000001542"/>
    </source>
</evidence>
<dbReference type="EMBL" id="DS113579">
    <property type="protein sequence ID" value="EAY01081.1"/>
    <property type="molecule type" value="Genomic_DNA"/>
</dbReference>
<dbReference type="SMR" id="A2F1Y3"/>
<organism evidence="1 2">
    <name type="scientific">Trichomonas vaginalis (strain ATCC PRA-98 / G3)</name>
    <dbReference type="NCBI Taxonomy" id="412133"/>
    <lineage>
        <taxon>Eukaryota</taxon>
        <taxon>Metamonada</taxon>
        <taxon>Parabasalia</taxon>
        <taxon>Trichomonadida</taxon>
        <taxon>Trichomonadidae</taxon>
        <taxon>Trichomonas</taxon>
    </lineage>
</organism>
<evidence type="ECO:0000313" key="1">
    <source>
        <dbReference type="EMBL" id="EAY01081.1"/>
    </source>
</evidence>
<reference evidence="1" key="1">
    <citation type="submission" date="2006-10" db="EMBL/GenBank/DDBJ databases">
        <authorList>
            <person name="Amadeo P."/>
            <person name="Zhao Q."/>
            <person name="Wortman J."/>
            <person name="Fraser-Liggett C."/>
            <person name="Carlton J."/>
        </authorList>
    </citation>
    <scope>NUCLEOTIDE SEQUENCE</scope>
    <source>
        <strain evidence="1">G3</strain>
    </source>
</reference>
<dbReference type="RefSeq" id="XP_001330097.1">
    <property type="nucleotide sequence ID" value="XM_001330062.1"/>
</dbReference>
<accession>A2F1Y3</accession>
<dbReference type="Proteomes" id="UP000001542">
    <property type="component" value="Unassembled WGS sequence"/>
</dbReference>
<gene>
    <name evidence="1" type="ORF">TVAG_484550</name>
</gene>
<dbReference type="VEuPathDB" id="TrichDB:TVAG_484550"/>
<dbReference type="AlphaFoldDB" id="A2F1Y3"/>
<reference evidence="1" key="2">
    <citation type="journal article" date="2007" name="Science">
        <title>Draft genome sequence of the sexually transmitted pathogen Trichomonas vaginalis.</title>
        <authorList>
            <person name="Carlton J.M."/>
            <person name="Hirt R.P."/>
            <person name="Silva J.C."/>
            <person name="Delcher A.L."/>
            <person name="Schatz M."/>
            <person name="Zhao Q."/>
            <person name="Wortman J.R."/>
            <person name="Bidwell S.L."/>
            <person name="Alsmark U.C.M."/>
            <person name="Besteiro S."/>
            <person name="Sicheritz-Ponten T."/>
            <person name="Noel C.J."/>
            <person name="Dacks J.B."/>
            <person name="Foster P.G."/>
            <person name="Simillion C."/>
            <person name="Van de Peer Y."/>
            <person name="Miranda-Saavedra D."/>
            <person name="Barton G.J."/>
            <person name="Westrop G.D."/>
            <person name="Mueller S."/>
            <person name="Dessi D."/>
            <person name="Fiori P.L."/>
            <person name="Ren Q."/>
            <person name="Paulsen I."/>
            <person name="Zhang H."/>
            <person name="Bastida-Corcuera F.D."/>
            <person name="Simoes-Barbosa A."/>
            <person name="Brown M.T."/>
            <person name="Hayes R.D."/>
            <person name="Mukherjee M."/>
            <person name="Okumura C.Y."/>
            <person name="Schneider R."/>
            <person name="Smith A.J."/>
            <person name="Vanacova S."/>
            <person name="Villalvazo M."/>
            <person name="Haas B.J."/>
            <person name="Pertea M."/>
            <person name="Feldblyum T.V."/>
            <person name="Utterback T.R."/>
            <person name="Shu C.L."/>
            <person name="Osoegawa K."/>
            <person name="de Jong P.J."/>
            <person name="Hrdy I."/>
            <person name="Horvathova L."/>
            <person name="Zubacova Z."/>
            <person name="Dolezal P."/>
            <person name="Malik S.B."/>
            <person name="Logsdon J.M. Jr."/>
            <person name="Henze K."/>
            <person name="Gupta A."/>
            <person name="Wang C.C."/>
            <person name="Dunne R.L."/>
            <person name="Upcroft J.A."/>
            <person name="Upcroft P."/>
            <person name="White O."/>
            <person name="Salzberg S.L."/>
            <person name="Tang P."/>
            <person name="Chiu C.-H."/>
            <person name="Lee Y.-S."/>
            <person name="Embley T.M."/>
            <person name="Coombs G.H."/>
            <person name="Mottram J.C."/>
            <person name="Tachezy J."/>
            <person name="Fraser-Liggett C.M."/>
            <person name="Johnson P.J."/>
        </authorList>
    </citation>
    <scope>NUCLEOTIDE SEQUENCE [LARGE SCALE GENOMIC DNA]</scope>
    <source>
        <strain evidence="1">G3</strain>
    </source>
</reference>
<dbReference type="VEuPathDB" id="TrichDB:TVAGG3_0128580"/>
<name>A2F1Y3_TRIV3</name>
<protein>
    <submittedName>
        <fullName evidence="1">Uncharacterized protein</fullName>
    </submittedName>
</protein>
<proteinExistence type="predicted"/>
<keyword evidence="2" id="KW-1185">Reference proteome</keyword>